<dbReference type="PROSITE" id="PS50110">
    <property type="entry name" value="RESPONSE_REGULATORY"/>
    <property type="match status" value="1"/>
</dbReference>
<dbReference type="Gene3D" id="3.40.50.2300">
    <property type="match status" value="1"/>
</dbReference>
<dbReference type="STRING" id="82374.NZ47_12455"/>
<accession>A0A0B2JSI5</accession>
<keyword evidence="1 2" id="KW-0597">Phosphoprotein</keyword>
<dbReference type="RefSeq" id="WP_039211501.1">
    <property type="nucleotide sequence ID" value="NZ_JSCE01000231.1"/>
</dbReference>
<name>A0A0B2JSI5_9FIRM</name>
<feature type="domain" description="Response regulatory" evidence="3">
    <location>
        <begin position="132"/>
        <end position="247"/>
    </location>
</feature>
<organism evidence="4 5">
    <name type="scientific">Anaerovibrio lipolyticus</name>
    <dbReference type="NCBI Taxonomy" id="82374"/>
    <lineage>
        <taxon>Bacteria</taxon>
        <taxon>Bacillati</taxon>
        <taxon>Bacillota</taxon>
        <taxon>Negativicutes</taxon>
        <taxon>Selenomonadales</taxon>
        <taxon>Selenomonadaceae</taxon>
        <taxon>Anaerovibrio</taxon>
    </lineage>
</organism>
<evidence type="ECO:0000259" key="3">
    <source>
        <dbReference type="PROSITE" id="PS50110"/>
    </source>
</evidence>
<reference evidence="4 5" key="1">
    <citation type="journal article" date="2013" name="PLoS ONE">
        <title>Identification and characterization of three novel lipases belonging to families II and V from Anaerovibrio lipolyticus 5ST.</title>
        <authorList>
            <person name="Prive F."/>
            <person name="Kaderbhai N.N."/>
            <person name="Girdwood S."/>
            <person name="Worgan H.J."/>
            <person name="Pinloche E."/>
            <person name="Scollan N.D."/>
            <person name="Huws S.A."/>
            <person name="Newbold C.J."/>
        </authorList>
    </citation>
    <scope>NUCLEOTIDE SEQUENCE [LARGE SCALE GENOMIC DNA]</scope>
    <source>
        <strain evidence="4 5">5S</strain>
    </source>
</reference>
<dbReference type="EMBL" id="JSCE01000231">
    <property type="protein sequence ID" value="KHM49713.1"/>
    <property type="molecule type" value="Genomic_DNA"/>
</dbReference>
<evidence type="ECO:0000256" key="2">
    <source>
        <dbReference type="PROSITE-ProRule" id="PRU00169"/>
    </source>
</evidence>
<proteinExistence type="predicted"/>
<gene>
    <name evidence="4" type="ORF">NZ47_12455</name>
</gene>
<dbReference type="InterPro" id="IPR050595">
    <property type="entry name" value="Bact_response_regulator"/>
</dbReference>
<dbReference type="InterPro" id="IPR001789">
    <property type="entry name" value="Sig_transdc_resp-reg_receiver"/>
</dbReference>
<dbReference type="PANTHER" id="PTHR44591:SF3">
    <property type="entry name" value="RESPONSE REGULATORY DOMAIN-CONTAINING PROTEIN"/>
    <property type="match status" value="1"/>
</dbReference>
<evidence type="ECO:0000256" key="1">
    <source>
        <dbReference type="ARBA" id="ARBA00022553"/>
    </source>
</evidence>
<dbReference type="eggNOG" id="COG0745">
    <property type="taxonomic scope" value="Bacteria"/>
</dbReference>
<evidence type="ECO:0000313" key="4">
    <source>
        <dbReference type="EMBL" id="KHM49713.1"/>
    </source>
</evidence>
<dbReference type="Pfam" id="PF00072">
    <property type="entry name" value="Response_reg"/>
    <property type="match status" value="1"/>
</dbReference>
<comment type="caution">
    <text evidence="4">The sequence shown here is derived from an EMBL/GenBank/DDBJ whole genome shotgun (WGS) entry which is preliminary data.</text>
</comment>
<dbReference type="GO" id="GO:0000160">
    <property type="term" value="P:phosphorelay signal transduction system"/>
    <property type="evidence" value="ECO:0007669"/>
    <property type="project" value="InterPro"/>
</dbReference>
<dbReference type="Proteomes" id="UP000030993">
    <property type="component" value="Unassembled WGS sequence"/>
</dbReference>
<dbReference type="SMART" id="SM00448">
    <property type="entry name" value="REC"/>
    <property type="match status" value="1"/>
</dbReference>
<feature type="modified residue" description="4-aspartylphosphate" evidence="2">
    <location>
        <position position="180"/>
    </location>
</feature>
<dbReference type="InterPro" id="IPR011006">
    <property type="entry name" value="CheY-like_superfamily"/>
</dbReference>
<dbReference type="PANTHER" id="PTHR44591">
    <property type="entry name" value="STRESS RESPONSE REGULATOR PROTEIN 1"/>
    <property type="match status" value="1"/>
</dbReference>
<dbReference type="AlphaFoldDB" id="A0A0B2JSI5"/>
<dbReference type="SUPFAM" id="SSF52172">
    <property type="entry name" value="CheY-like"/>
    <property type="match status" value="1"/>
</dbReference>
<sequence length="261" mass="29411">MQKTVLLINKGKSFMVVTIAKSFTDAGYKVVEVEPTMEDIGAHKEDTNLFVLYLGDYVDDITNTLVYLKDICTEEDKLLIVIGTAAEIETLTQSIPVPLISASFERPFDMKKLVAQADWLLEANDDLAKRKSILLVDDDSTFLKMVKDWLSTKYRVTIVTSGIQALMYIADNTPDLILLDYEMPVTSGPQVLEMIRSESKVDSIPVIFLTGKDDQESVMKVLALKPDGYLLKNMERGRLLAAVDDFFEKQKFKKLHDSNVL</sequence>
<dbReference type="CDD" id="cd00156">
    <property type="entry name" value="REC"/>
    <property type="match status" value="1"/>
</dbReference>
<keyword evidence="5" id="KW-1185">Reference proteome</keyword>
<evidence type="ECO:0000313" key="5">
    <source>
        <dbReference type="Proteomes" id="UP000030993"/>
    </source>
</evidence>
<protein>
    <recommendedName>
        <fullName evidence="3">Response regulatory domain-containing protein</fullName>
    </recommendedName>
</protein>